<dbReference type="Gene3D" id="3.40.50.200">
    <property type="entry name" value="Peptidase S8/S53 domain"/>
    <property type="match status" value="1"/>
</dbReference>
<dbReference type="InterPro" id="IPR050131">
    <property type="entry name" value="Peptidase_S8_subtilisin-like"/>
</dbReference>
<dbReference type="InterPro" id="IPR015500">
    <property type="entry name" value="Peptidase_S8_subtilisin-rel"/>
</dbReference>
<evidence type="ECO:0000256" key="4">
    <source>
        <dbReference type="ARBA" id="ARBA00022801"/>
    </source>
</evidence>
<feature type="domain" description="Peptidase S8/S53" evidence="7">
    <location>
        <begin position="148"/>
        <end position="376"/>
    </location>
</feature>
<name>A0AA37SP13_9BACT</name>
<dbReference type="EMBL" id="BSOH01000005">
    <property type="protein sequence ID" value="GLR16494.1"/>
    <property type="molecule type" value="Genomic_DNA"/>
</dbReference>
<keyword evidence="5 6" id="KW-0720">Serine protease</keyword>
<dbReference type="PANTHER" id="PTHR43806:SF11">
    <property type="entry name" value="CEREVISIN-RELATED"/>
    <property type="match status" value="1"/>
</dbReference>
<dbReference type="GO" id="GO:0046872">
    <property type="term" value="F:metal ion binding"/>
    <property type="evidence" value="ECO:0007669"/>
    <property type="project" value="UniProtKB-KW"/>
</dbReference>
<evidence type="ECO:0000256" key="2">
    <source>
        <dbReference type="ARBA" id="ARBA00022670"/>
    </source>
</evidence>
<dbReference type="InterPro" id="IPR023828">
    <property type="entry name" value="Peptidase_S8_Ser-AS"/>
</dbReference>
<dbReference type="InterPro" id="IPR000209">
    <property type="entry name" value="Peptidase_S8/S53_dom"/>
</dbReference>
<evidence type="ECO:0000313" key="9">
    <source>
        <dbReference type="Proteomes" id="UP001156666"/>
    </source>
</evidence>
<dbReference type="SUPFAM" id="SSF52743">
    <property type="entry name" value="Subtilisin-like"/>
    <property type="match status" value="1"/>
</dbReference>
<keyword evidence="9" id="KW-1185">Reference proteome</keyword>
<dbReference type="Pfam" id="PF00082">
    <property type="entry name" value="Peptidase_S8"/>
    <property type="match status" value="1"/>
</dbReference>
<evidence type="ECO:0000256" key="6">
    <source>
        <dbReference type="PROSITE-ProRule" id="PRU01240"/>
    </source>
</evidence>
<dbReference type="PRINTS" id="PR00723">
    <property type="entry name" value="SUBTILISIN"/>
</dbReference>
<keyword evidence="2 6" id="KW-0645">Protease</keyword>
<dbReference type="PROSITE" id="PS51892">
    <property type="entry name" value="SUBTILASE"/>
    <property type="match status" value="1"/>
</dbReference>
<dbReference type="AlphaFoldDB" id="A0AA37SP13"/>
<dbReference type="InterPro" id="IPR022398">
    <property type="entry name" value="Peptidase_S8_His-AS"/>
</dbReference>
<sequence length="405" mass="43891">MQKNKDILIPKDFNLDEQAELIIKLNSPVENINNTSFLAFLEKENIKITRSFSLVDDSASELDNYYSIDLEKSDIFHLTEIKKSLRSFDFISVIEENEEINLAPLEVLAPAEEIQNGFSDPLSAQQWALTALKVNELNELIKNQGSNKKAKLFILDTGIDAEHEDLKGNYLSLKKKYDTDVQSHGTHCAGIAGAISNNETGVASLNVNNNLFTITAIKVLNDYGMGTQKTIIDGIIEAAENEADVISLSLGGRSTDKRQKLYEEAVAYANKAGAIVVVAAGNSSMNAKGYSPANTPGVIAVAAIDQNLNIAPFSNTVEDLGMGIAAPGVQILSTTPNNEYKAFNGTSMATPYVAGLVAIMKSYHPELSTAEVYELLNLNGQFVAQNDKSGNLIDPVKTIKNLLGN</sequence>
<proteinExistence type="inferred from homology"/>
<gene>
    <name evidence="8" type="ORF">GCM10007940_11090</name>
</gene>
<feature type="active site" description="Charge relay system" evidence="6">
    <location>
        <position position="184"/>
    </location>
</feature>
<protein>
    <recommendedName>
        <fullName evidence="7">Peptidase S8/S53 domain-containing protein</fullName>
    </recommendedName>
</protein>
<evidence type="ECO:0000313" key="8">
    <source>
        <dbReference type="EMBL" id="GLR16494.1"/>
    </source>
</evidence>
<dbReference type="PANTHER" id="PTHR43806">
    <property type="entry name" value="PEPTIDASE S8"/>
    <property type="match status" value="1"/>
</dbReference>
<dbReference type="CDD" id="cd07477">
    <property type="entry name" value="Peptidases_S8_Subtilisin_subset"/>
    <property type="match status" value="1"/>
</dbReference>
<dbReference type="PROSITE" id="PS00137">
    <property type="entry name" value="SUBTILASE_HIS"/>
    <property type="match status" value="1"/>
</dbReference>
<comment type="caution">
    <text evidence="8">The sequence shown here is derived from an EMBL/GenBank/DDBJ whole genome shotgun (WGS) entry which is preliminary data.</text>
</comment>
<evidence type="ECO:0000259" key="7">
    <source>
        <dbReference type="Pfam" id="PF00082"/>
    </source>
</evidence>
<evidence type="ECO:0000256" key="5">
    <source>
        <dbReference type="ARBA" id="ARBA00022825"/>
    </source>
</evidence>
<dbReference type="Proteomes" id="UP001156666">
    <property type="component" value="Unassembled WGS sequence"/>
</dbReference>
<dbReference type="InterPro" id="IPR036852">
    <property type="entry name" value="Peptidase_S8/S53_dom_sf"/>
</dbReference>
<dbReference type="PROSITE" id="PS00138">
    <property type="entry name" value="SUBTILASE_SER"/>
    <property type="match status" value="1"/>
</dbReference>
<reference evidence="8" key="1">
    <citation type="journal article" date="2014" name="Int. J. Syst. Evol. Microbiol.">
        <title>Complete genome sequence of Corynebacterium casei LMG S-19264T (=DSM 44701T), isolated from a smear-ripened cheese.</title>
        <authorList>
            <consortium name="US DOE Joint Genome Institute (JGI-PGF)"/>
            <person name="Walter F."/>
            <person name="Albersmeier A."/>
            <person name="Kalinowski J."/>
            <person name="Ruckert C."/>
        </authorList>
    </citation>
    <scope>NUCLEOTIDE SEQUENCE</scope>
    <source>
        <strain evidence="8">NBRC 108769</strain>
    </source>
</reference>
<dbReference type="GO" id="GO:0006508">
    <property type="term" value="P:proteolysis"/>
    <property type="evidence" value="ECO:0007669"/>
    <property type="project" value="UniProtKB-KW"/>
</dbReference>
<reference evidence="8" key="2">
    <citation type="submission" date="2023-01" db="EMBL/GenBank/DDBJ databases">
        <title>Draft genome sequence of Portibacter lacus strain NBRC 108769.</title>
        <authorList>
            <person name="Sun Q."/>
            <person name="Mori K."/>
        </authorList>
    </citation>
    <scope>NUCLEOTIDE SEQUENCE</scope>
    <source>
        <strain evidence="8">NBRC 108769</strain>
    </source>
</reference>
<evidence type="ECO:0000256" key="3">
    <source>
        <dbReference type="ARBA" id="ARBA00022723"/>
    </source>
</evidence>
<organism evidence="8 9">
    <name type="scientific">Portibacter lacus</name>
    <dbReference type="NCBI Taxonomy" id="1099794"/>
    <lineage>
        <taxon>Bacteria</taxon>
        <taxon>Pseudomonadati</taxon>
        <taxon>Bacteroidota</taxon>
        <taxon>Saprospiria</taxon>
        <taxon>Saprospirales</taxon>
        <taxon>Haliscomenobacteraceae</taxon>
        <taxon>Portibacter</taxon>
    </lineage>
</organism>
<keyword evidence="4 6" id="KW-0378">Hydrolase</keyword>
<keyword evidence="3" id="KW-0479">Metal-binding</keyword>
<dbReference type="InterPro" id="IPR034202">
    <property type="entry name" value="Subtilisin_Carlsberg-like"/>
</dbReference>
<feature type="active site" description="Charge relay system" evidence="6">
    <location>
        <position position="347"/>
    </location>
</feature>
<dbReference type="GO" id="GO:0004252">
    <property type="term" value="F:serine-type endopeptidase activity"/>
    <property type="evidence" value="ECO:0007669"/>
    <property type="project" value="UniProtKB-UniRule"/>
</dbReference>
<feature type="active site" description="Charge relay system" evidence="6">
    <location>
        <position position="156"/>
    </location>
</feature>
<evidence type="ECO:0000256" key="1">
    <source>
        <dbReference type="ARBA" id="ARBA00011073"/>
    </source>
</evidence>
<accession>A0AA37SP13</accession>
<comment type="similarity">
    <text evidence="1 6">Belongs to the peptidase S8 family.</text>
</comment>